<sequence length="309" mass="35937">MKGQKLSWKRYSSCVTLNHCLLTFLIVISCVNYSHGFWDWVPFWSSQQDARPTSICGVGEFSCHSKTWCFKSNRICNGFNDCWDGSDELICPNKTSIIYPALNCMGGECPLSYINKEISPLCDFWDDRNVACKHHKGKPLIAFSTLNALYETRLPVDRSKIQVNATLQQINLTEISAFDYDNLDDLLIWLDNRDDKIFWGKFVQTDKVEMLGSQVTVNGINMIFGFAYDWKYQAIIWIDRYGIRSKRLYYEMEQPKLYRTLDLDYDYPGCITIDVKKRLIFWTSIGSDPGRVIDYPKFIERIDISVQLA</sequence>
<dbReference type="PROSITE" id="PS50068">
    <property type="entry name" value="LDLRA_2"/>
    <property type="match status" value="1"/>
</dbReference>
<dbReference type="Gene3D" id="2.120.10.30">
    <property type="entry name" value="TolB, C-terminal domain"/>
    <property type="match status" value="1"/>
</dbReference>
<protein>
    <submittedName>
        <fullName evidence="3">Uncharacterized protein</fullName>
    </submittedName>
</protein>
<dbReference type="Gene3D" id="4.10.400.10">
    <property type="entry name" value="Low-density Lipoprotein Receptor"/>
    <property type="match status" value="1"/>
</dbReference>
<dbReference type="SMART" id="SM00192">
    <property type="entry name" value="LDLa"/>
    <property type="match status" value="1"/>
</dbReference>
<dbReference type="GO" id="GO:0043235">
    <property type="term" value="C:receptor complex"/>
    <property type="evidence" value="ECO:0007669"/>
    <property type="project" value="TreeGrafter"/>
</dbReference>
<dbReference type="EMBL" id="CAEY01000696">
    <property type="status" value="NOT_ANNOTATED_CDS"/>
    <property type="molecule type" value="Genomic_DNA"/>
</dbReference>
<dbReference type="HOGENOM" id="CLU_025357_0_0_1"/>
<dbReference type="GO" id="GO:0005886">
    <property type="term" value="C:plasma membrane"/>
    <property type="evidence" value="ECO:0007669"/>
    <property type="project" value="TreeGrafter"/>
</dbReference>
<comment type="caution">
    <text evidence="2">Lacks conserved residue(s) required for the propagation of feature annotation.</text>
</comment>
<accession>T1KXL1</accession>
<name>T1KXL1_TETUR</name>
<dbReference type="SUPFAM" id="SSF57424">
    <property type="entry name" value="LDL receptor-like module"/>
    <property type="match status" value="1"/>
</dbReference>
<feature type="disulfide bond" evidence="2">
    <location>
        <begin position="76"/>
        <end position="91"/>
    </location>
</feature>
<dbReference type="InterPro" id="IPR051221">
    <property type="entry name" value="LDLR-related"/>
</dbReference>
<dbReference type="EnsemblMetazoa" id="tetur26g00550.1">
    <property type="protein sequence ID" value="tetur26g00550.1"/>
    <property type="gene ID" value="tetur26g00550"/>
</dbReference>
<dbReference type="InterPro" id="IPR002172">
    <property type="entry name" value="LDrepeatLR_classA_rpt"/>
</dbReference>
<dbReference type="InterPro" id="IPR036055">
    <property type="entry name" value="LDL_receptor-like_sf"/>
</dbReference>
<evidence type="ECO:0000313" key="4">
    <source>
        <dbReference type="Proteomes" id="UP000015104"/>
    </source>
</evidence>
<evidence type="ECO:0000256" key="2">
    <source>
        <dbReference type="PROSITE-ProRule" id="PRU00124"/>
    </source>
</evidence>
<organism evidence="3 4">
    <name type="scientific">Tetranychus urticae</name>
    <name type="common">Two-spotted spider mite</name>
    <dbReference type="NCBI Taxonomy" id="32264"/>
    <lineage>
        <taxon>Eukaryota</taxon>
        <taxon>Metazoa</taxon>
        <taxon>Ecdysozoa</taxon>
        <taxon>Arthropoda</taxon>
        <taxon>Chelicerata</taxon>
        <taxon>Arachnida</taxon>
        <taxon>Acari</taxon>
        <taxon>Acariformes</taxon>
        <taxon>Trombidiformes</taxon>
        <taxon>Prostigmata</taxon>
        <taxon>Eleutherengona</taxon>
        <taxon>Raphignathae</taxon>
        <taxon>Tetranychoidea</taxon>
        <taxon>Tetranychidae</taxon>
        <taxon>Tetranychus</taxon>
    </lineage>
</organism>
<dbReference type="CDD" id="cd00112">
    <property type="entry name" value="LDLa"/>
    <property type="match status" value="1"/>
</dbReference>
<proteinExistence type="predicted"/>
<evidence type="ECO:0000256" key="1">
    <source>
        <dbReference type="ARBA" id="ARBA00023157"/>
    </source>
</evidence>
<dbReference type="PROSITE" id="PS51257">
    <property type="entry name" value="PROKAR_LIPOPROTEIN"/>
    <property type="match status" value="1"/>
</dbReference>
<dbReference type="Proteomes" id="UP000015104">
    <property type="component" value="Unassembled WGS sequence"/>
</dbReference>
<dbReference type="SUPFAM" id="SSF63825">
    <property type="entry name" value="YWTD domain"/>
    <property type="match status" value="1"/>
</dbReference>
<keyword evidence="1 2" id="KW-1015">Disulfide bond</keyword>
<evidence type="ECO:0000313" key="3">
    <source>
        <dbReference type="EnsemblMetazoa" id="tetur26g00550.1"/>
    </source>
</evidence>
<dbReference type="InterPro" id="IPR011042">
    <property type="entry name" value="6-blade_b-propeller_TolB-like"/>
</dbReference>
<keyword evidence="4" id="KW-1185">Reference proteome</keyword>
<dbReference type="PANTHER" id="PTHR22722">
    <property type="entry name" value="LOW-DENSITY LIPOPROTEIN RECEPTOR-RELATED PROTEIN 2-RELATED"/>
    <property type="match status" value="1"/>
</dbReference>
<reference evidence="4" key="1">
    <citation type="submission" date="2011-08" db="EMBL/GenBank/DDBJ databases">
        <authorList>
            <person name="Rombauts S."/>
        </authorList>
    </citation>
    <scope>NUCLEOTIDE SEQUENCE</scope>
    <source>
        <strain evidence="4">London</strain>
    </source>
</reference>
<dbReference type="Pfam" id="PF00057">
    <property type="entry name" value="Ldl_recept_a"/>
    <property type="match status" value="1"/>
</dbReference>
<dbReference type="AlphaFoldDB" id="T1KXL1"/>
<reference evidence="3" key="2">
    <citation type="submission" date="2015-06" db="UniProtKB">
        <authorList>
            <consortium name="EnsemblMetazoa"/>
        </authorList>
    </citation>
    <scope>IDENTIFICATION</scope>
</reference>